<reference evidence="1 2" key="1">
    <citation type="submission" date="2018-09" db="EMBL/GenBank/DDBJ databases">
        <title>Genomic Encyclopedia of Archaeal and Bacterial Type Strains, Phase II (KMG-II): from individual species to whole genera.</title>
        <authorList>
            <person name="Goeker M."/>
        </authorList>
    </citation>
    <scope>NUCLEOTIDE SEQUENCE [LARGE SCALE GENOMIC DNA]</scope>
    <source>
        <strain evidence="1 2">DSM 26283</strain>
    </source>
</reference>
<keyword evidence="2" id="KW-1185">Reference proteome</keyword>
<comment type="caution">
    <text evidence="1">The sequence shown here is derived from an EMBL/GenBank/DDBJ whole genome shotgun (WGS) entry which is preliminary data.</text>
</comment>
<dbReference type="OrthoDB" id="8564023at2"/>
<evidence type="ECO:0000313" key="1">
    <source>
        <dbReference type="EMBL" id="RKE90265.1"/>
    </source>
</evidence>
<sequence length="132" mass="15500">MTEEEIDIFEKTLNQLEGLHVEVSTLSKKSYNDALNNFKLKLVNQVLKSSNKILGKKYKPFDDFEAFLEEEIPSNSDVTLVLSQYLNCMESFREKNIYSHVEWTSSGGIAKIYYYWKKSNKRETYPPKNIKK</sequence>
<accession>A0A420DEB0</accession>
<protein>
    <submittedName>
        <fullName evidence="1">Uncharacterized protein</fullName>
    </submittedName>
</protein>
<gene>
    <name evidence="1" type="ORF">BXY80_2732</name>
</gene>
<dbReference type="AlphaFoldDB" id="A0A420DEB0"/>
<name>A0A420DEB0_9FLAO</name>
<dbReference type="RefSeq" id="WP_120202820.1">
    <property type="nucleotide sequence ID" value="NZ_RAQJ01000008.1"/>
</dbReference>
<evidence type="ECO:0000313" key="2">
    <source>
        <dbReference type="Proteomes" id="UP000284892"/>
    </source>
</evidence>
<proteinExistence type="predicted"/>
<dbReference type="Proteomes" id="UP000284892">
    <property type="component" value="Unassembled WGS sequence"/>
</dbReference>
<organism evidence="1 2">
    <name type="scientific">Ichthyenterobacterium magnum</name>
    <dbReference type="NCBI Taxonomy" id="1230530"/>
    <lineage>
        <taxon>Bacteria</taxon>
        <taxon>Pseudomonadati</taxon>
        <taxon>Bacteroidota</taxon>
        <taxon>Flavobacteriia</taxon>
        <taxon>Flavobacteriales</taxon>
        <taxon>Flavobacteriaceae</taxon>
        <taxon>Ichthyenterobacterium</taxon>
    </lineage>
</organism>
<dbReference type="EMBL" id="RAQJ01000008">
    <property type="protein sequence ID" value="RKE90265.1"/>
    <property type="molecule type" value="Genomic_DNA"/>
</dbReference>